<protein>
    <submittedName>
        <fullName evidence="2">Uncharacterized protein</fullName>
    </submittedName>
</protein>
<feature type="compositionally biased region" description="Low complexity" evidence="1">
    <location>
        <begin position="457"/>
        <end position="472"/>
    </location>
</feature>
<name>A0A371D127_9APHY</name>
<feature type="compositionally biased region" description="Basic residues" evidence="1">
    <location>
        <begin position="377"/>
        <end position="391"/>
    </location>
</feature>
<feature type="compositionally biased region" description="Polar residues" evidence="1">
    <location>
        <begin position="295"/>
        <end position="304"/>
    </location>
</feature>
<feature type="region of interest" description="Disordered" evidence="1">
    <location>
        <begin position="654"/>
        <end position="718"/>
    </location>
</feature>
<gene>
    <name evidence="2" type="ORF">OH76DRAFT_891219</name>
</gene>
<evidence type="ECO:0000256" key="1">
    <source>
        <dbReference type="SAM" id="MobiDB-lite"/>
    </source>
</evidence>
<evidence type="ECO:0000313" key="3">
    <source>
        <dbReference type="Proteomes" id="UP000256964"/>
    </source>
</evidence>
<dbReference type="AlphaFoldDB" id="A0A371D127"/>
<feature type="compositionally biased region" description="Basic and acidic residues" evidence="1">
    <location>
        <begin position="279"/>
        <end position="293"/>
    </location>
</feature>
<organism evidence="2 3">
    <name type="scientific">Lentinus brumalis</name>
    <dbReference type="NCBI Taxonomy" id="2498619"/>
    <lineage>
        <taxon>Eukaryota</taxon>
        <taxon>Fungi</taxon>
        <taxon>Dikarya</taxon>
        <taxon>Basidiomycota</taxon>
        <taxon>Agaricomycotina</taxon>
        <taxon>Agaricomycetes</taxon>
        <taxon>Polyporales</taxon>
        <taxon>Polyporaceae</taxon>
        <taxon>Lentinus</taxon>
    </lineage>
</organism>
<proteinExistence type="predicted"/>
<dbReference type="Proteomes" id="UP000256964">
    <property type="component" value="Unassembled WGS sequence"/>
</dbReference>
<feature type="region of interest" description="Disordered" evidence="1">
    <location>
        <begin position="362"/>
        <end position="479"/>
    </location>
</feature>
<dbReference type="OrthoDB" id="2758790at2759"/>
<keyword evidence="3" id="KW-1185">Reference proteome</keyword>
<feature type="compositionally biased region" description="Basic and acidic residues" evidence="1">
    <location>
        <begin position="221"/>
        <end position="231"/>
    </location>
</feature>
<reference evidence="2 3" key="1">
    <citation type="journal article" date="2018" name="Biotechnol. Biofuels">
        <title>Integrative visual omics of the white-rot fungus Polyporus brumalis exposes the biotechnological potential of its oxidative enzymes for delignifying raw plant biomass.</title>
        <authorList>
            <person name="Miyauchi S."/>
            <person name="Rancon A."/>
            <person name="Drula E."/>
            <person name="Hage H."/>
            <person name="Chaduli D."/>
            <person name="Favel A."/>
            <person name="Grisel S."/>
            <person name="Henrissat B."/>
            <person name="Herpoel-Gimbert I."/>
            <person name="Ruiz-Duenas F.J."/>
            <person name="Chevret D."/>
            <person name="Hainaut M."/>
            <person name="Lin J."/>
            <person name="Wang M."/>
            <person name="Pangilinan J."/>
            <person name="Lipzen A."/>
            <person name="Lesage-Meessen L."/>
            <person name="Navarro D."/>
            <person name="Riley R."/>
            <person name="Grigoriev I.V."/>
            <person name="Zhou S."/>
            <person name="Raouche S."/>
            <person name="Rosso M.N."/>
        </authorList>
    </citation>
    <scope>NUCLEOTIDE SEQUENCE [LARGE SCALE GENOMIC DNA]</scope>
    <source>
        <strain evidence="2 3">BRFM 1820</strain>
    </source>
</reference>
<feature type="region of interest" description="Disordered" evidence="1">
    <location>
        <begin position="195"/>
        <end position="231"/>
    </location>
</feature>
<feature type="compositionally biased region" description="Low complexity" evidence="1">
    <location>
        <begin position="655"/>
        <end position="673"/>
    </location>
</feature>
<feature type="region of interest" description="Disordered" evidence="1">
    <location>
        <begin position="120"/>
        <end position="153"/>
    </location>
</feature>
<feature type="region of interest" description="Disordered" evidence="1">
    <location>
        <begin position="505"/>
        <end position="593"/>
    </location>
</feature>
<dbReference type="EMBL" id="KZ857429">
    <property type="protein sequence ID" value="RDX46232.1"/>
    <property type="molecule type" value="Genomic_DNA"/>
</dbReference>
<accession>A0A371D127</accession>
<feature type="region of interest" description="Disordered" evidence="1">
    <location>
        <begin position="262"/>
        <end position="313"/>
    </location>
</feature>
<feature type="compositionally biased region" description="Polar residues" evidence="1">
    <location>
        <begin position="693"/>
        <end position="708"/>
    </location>
</feature>
<feature type="compositionally biased region" description="Low complexity" evidence="1">
    <location>
        <begin position="508"/>
        <end position="517"/>
    </location>
</feature>
<sequence length="718" mass="79246">MGNSYSVVQEEQEEAEFRRLVDAVEIAQQRSTRQDDLESGLALGYPLLGSVGNGVPPVIPGVLSAPLPQTHPRIQPQASPLDFAPASEIVPLEAGGRPPATIVPPPAPLKRRLTYSAASWPATRDESLRSAGSRRHLSPFVPHSPHEEAEPSPIAAPLHRCGLFAHRSTAYSMTSAGTASVSSSESLQDMTHGVIDERGRRPSLKPLDNQNKSPTHSRHSAQSDRKLPPLDIRPDMVVETRSKQQHDLSSNDSRVYVEWPEEALSARERRSPSLSRTRNPAEQHDRPSHDWYRPTDSSAGARSATTERREDLHDNHILEQELYKLRVKRRPGRSPSVVSHHWWELPEDADAIVQQFEQMDSYEPEHGDRPGPESRSRSRTSRYSSRNRSRTPPRPPSHWSSPTFTHPALPQGLPVSSAPIIRRLSPTQSRGEWSPAGETAVIRQPPSTRRSSRLTRPRSYSRSPTRTHSPPTSHAPIIIQPPMGYAARPAGMTFGVPQVIPYPIGAHSRTPSRSVSPTREDRDGPHFARVTIQHSPIPSIRRSSRLTRRGSYSPSPTRTHSPPEQQIVRPRSHSHSRTPPPQQPTFVIGPGSVPGAPVVITRTASDRHDFSRAPSAIIIGRELSSDPHWHHRGTYSPRRYSRRFSGTCVLKELQSRSQSQSQSASPVSPGSAATYSGCRPSRLAAHQLHASANRHTSTTGSPASTSLTRAVRTAPPVT</sequence>
<feature type="compositionally biased region" description="Basic and acidic residues" evidence="1">
    <location>
        <begin position="363"/>
        <end position="376"/>
    </location>
</feature>
<feature type="compositionally biased region" description="Polar residues" evidence="1">
    <location>
        <begin position="554"/>
        <end position="564"/>
    </location>
</feature>
<evidence type="ECO:0000313" key="2">
    <source>
        <dbReference type="EMBL" id="RDX46232.1"/>
    </source>
</evidence>